<dbReference type="AlphaFoldDB" id="A0AAD6IAK0"/>
<keyword evidence="5" id="KW-1185">Reference proteome</keyword>
<accession>A0AAD6IAK0</accession>
<proteinExistence type="predicted"/>
<name>A0AAD6IAK0_PENCN</name>
<dbReference type="EMBL" id="JAQJZL010000006">
    <property type="protein sequence ID" value="KAJ6039091.1"/>
    <property type="molecule type" value="Genomic_DNA"/>
</dbReference>
<dbReference type="EMBL" id="JAQJZL010000004">
    <property type="protein sequence ID" value="KAJ6043790.1"/>
    <property type="molecule type" value="Genomic_DNA"/>
</dbReference>
<keyword evidence="1" id="KW-0175">Coiled coil</keyword>
<evidence type="ECO:0000313" key="4">
    <source>
        <dbReference type="EMBL" id="KAJ6043790.1"/>
    </source>
</evidence>
<reference evidence="3" key="1">
    <citation type="journal article" date="2023" name="IMA Fungus">
        <title>Comparative genomic study of the Penicillium genus elucidates a diverse pangenome and 15 lateral gene transfer events.</title>
        <authorList>
            <person name="Petersen C."/>
            <person name="Sorensen T."/>
            <person name="Nielsen M.R."/>
            <person name="Sondergaard T.E."/>
            <person name="Sorensen J.L."/>
            <person name="Fitzpatrick D.A."/>
            <person name="Frisvad J.C."/>
            <person name="Nielsen K.L."/>
        </authorList>
    </citation>
    <scope>NUCLEOTIDE SEQUENCE</scope>
    <source>
        <strain evidence="3">IBT 15450</strain>
    </source>
</reference>
<evidence type="ECO:0000256" key="1">
    <source>
        <dbReference type="SAM" id="Coils"/>
    </source>
</evidence>
<evidence type="ECO:0000256" key="2">
    <source>
        <dbReference type="SAM" id="MobiDB-lite"/>
    </source>
</evidence>
<feature type="region of interest" description="Disordered" evidence="2">
    <location>
        <begin position="251"/>
        <end position="281"/>
    </location>
</feature>
<comment type="caution">
    <text evidence="3">The sequence shown here is derived from an EMBL/GenBank/DDBJ whole genome shotgun (WGS) entry which is preliminary data.</text>
</comment>
<dbReference type="Proteomes" id="UP001219568">
    <property type="component" value="Unassembled WGS sequence"/>
</dbReference>
<feature type="coiled-coil region" evidence="1">
    <location>
        <begin position="1"/>
        <end position="35"/>
    </location>
</feature>
<protein>
    <submittedName>
        <fullName evidence="3">Retrotransposon gag protein</fullName>
    </submittedName>
</protein>
<sequence length="329" mass="37499">MQQIAQNHARQENVIQAQENAIQAQDERIDRLEALLRSTIKPSEPTPTLQRITSETIEPTKRSDQQTRLGGYLPRARLPDPALFAGITTEWSAWRITMENKLSVDGLAIGNDQDQFAYVFSRLEKLAWKNTGTYVKLRRNDGTAKELLDHLEQIYGDPNSQARAARRLHQIRQREDQPFSKFLPQLEKEFADAGALEWHDEAKRQILLGSLNRTMTDSLMNRGIPATFIGLISRLHEISTDRDALDINRPQRGRYSSATTYDPMDWTPTRTTTRENEQNGSLRTNLNAGGEKVDVSVAEGTDVVSVNAPYYLRSHHNKHFNALVSPQRR</sequence>
<evidence type="ECO:0000313" key="3">
    <source>
        <dbReference type="EMBL" id="KAJ6039091.1"/>
    </source>
</evidence>
<reference evidence="3" key="2">
    <citation type="submission" date="2023-01" db="EMBL/GenBank/DDBJ databases">
        <authorList>
            <person name="Petersen C."/>
        </authorList>
    </citation>
    <scope>NUCLEOTIDE SEQUENCE</scope>
    <source>
        <strain evidence="3">IBT 15450</strain>
    </source>
</reference>
<evidence type="ECO:0000313" key="5">
    <source>
        <dbReference type="Proteomes" id="UP001219568"/>
    </source>
</evidence>
<gene>
    <name evidence="4" type="ORF">N7460_005145</name>
    <name evidence="3" type="ORF">N7460_007123</name>
</gene>
<organism evidence="3 5">
    <name type="scientific">Penicillium canescens</name>
    <dbReference type="NCBI Taxonomy" id="5083"/>
    <lineage>
        <taxon>Eukaryota</taxon>
        <taxon>Fungi</taxon>
        <taxon>Dikarya</taxon>
        <taxon>Ascomycota</taxon>
        <taxon>Pezizomycotina</taxon>
        <taxon>Eurotiomycetes</taxon>
        <taxon>Eurotiomycetidae</taxon>
        <taxon>Eurotiales</taxon>
        <taxon>Aspergillaceae</taxon>
        <taxon>Penicillium</taxon>
    </lineage>
</organism>